<gene>
    <name evidence="3" type="ORF">OI18_02630</name>
</gene>
<comment type="caution">
    <text evidence="3">The sequence shown here is derived from an EMBL/GenBank/DDBJ whole genome shotgun (WGS) entry which is preliminary data.</text>
</comment>
<dbReference type="SUPFAM" id="SSF63829">
    <property type="entry name" value="Calcium-dependent phosphotriesterase"/>
    <property type="match status" value="1"/>
</dbReference>
<dbReference type="InterPro" id="IPR048954">
    <property type="entry name" value="PorZ_N"/>
</dbReference>
<sequence>MRYLVICFLLFFGCSVALIAQPIGSWQEHLPYNSAISLADDGEKIYAATPYAFFSVNRQNDQVERFSRIKGLAETGMRLIHYAGVGQLVAIYRHGNIDIIENQGITNLPAYRDKQVDADKVIYDISGSGENCLLSAGYGIIVLNLVKKEIGDTWVIGNNGAFTKVNAAVRAGSFYYAATLEGLKKAPAAGVNLADYRNWQTVSGTAGLPTGEVQRVLTGKDSVIYVQAGSTLYRQGDAQFQQVYSDDWTWKHIQWSGDRLLISRRKGSNASIQVLYADGSVETTVSNPMIQFPFQAIYTGTTLWVADSLAGLLEMNNIIVEAIVPGGPGSVGSGDIIAGRGDWWAATGTSISRFRDNNWTVYNGGGQPIPASFGRPGPLVIDKGNVTWSGSVSGGGLLRIHNETFTLMPNVISPAANDPNSFRVKGLASDNENNLWISNDGAAQGLVLLYPDNRVQKFTIPFMYRDYAVADLIIDDLNQKWMISPGNGLFCYNAGASNDNTGDDQWRYYRAGQGNGNLPSNNVLSLVKDDFGFIWVGTDNGIGIVQCPDQVFNSTGCEAVLPVVQADNFAGYLFKGEAVQAMAVDGANRKWIGTKNGLWLISPGGEKTILRFTVSNSPLLSNDVRKIAIDPDGTVVISTAEGICSYRGDATQVSTGSGNVLVFPNPVPPGYNGTIAVRGLVTNAIVKITELNGRLVTQGRANGGQFTWNGRDLNGRQISTGVYLVFTTDESRKEQLVTKIVFIQR</sequence>
<keyword evidence="1" id="KW-0732">Signal</keyword>
<dbReference type="InterPro" id="IPR015943">
    <property type="entry name" value="WD40/YVTN_repeat-like_dom_sf"/>
</dbReference>
<protein>
    <recommendedName>
        <fullName evidence="2">PorZ N-terminal beta-propeller domain-containing protein</fullName>
    </recommendedName>
</protein>
<evidence type="ECO:0000256" key="1">
    <source>
        <dbReference type="SAM" id="SignalP"/>
    </source>
</evidence>
<feature type="domain" description="PorZ N-terminal beta-propeller" evidence="2">
    <location>
        <begin position="45"/>
        <end position="200"/>
    </location>
</feature>
<feature type="chain" id="PRO_5002135328" description="PorZ N-terminal beta-propeller domain-containing protein" evidence="1">
    <location>
        <begin position="20"/>
        <end position="745"/>
    </location>
</feature>
<evidence type="ECO:0000259" key="2">
    <source>
        <dbReference type="Pfam" id="PF21544"/>
    </source>
</evidence>
<dbReference type="InterPro" id="IPR011110">
    <property type="entry name" value="Reg_prop"/>
</dbReference>
<dbReference type="OrthoDB" id="9807410at2"/>
<dbReference type="Pfam" id="PF07494">
    <property type="entry name" value="Reg_prop"/>
    <property type="match status" value="1"/>
</dbReference>
<dbReference type="RefSeq" id="WP_039136882.1">
    <property type="nucleotide sequence ID" value="NZ_JSVC01000002.1"/>
</dbReference>
<dbReference type="STRING" id="1349421.OI18_02630"/>
<organism evidence="3 4">
    <name type="scientific">Flavihumibacter solisilvae</name>
    <dbReference type="NCBI Taxonomy" id="1349421"/>
    <lineage>
        <taxon>Bacteria</taxon>
        <taxon>Pseudomonadati</taxon>
        <taxon>Bacteroidota</taxon>
        <taxon>Chitinophagia</taxon>
        <taxon>Chitinophagales</taxon>
        <taxon>Chitinophagaceae</taxon>
        <taxon>Flavihumibacter</taxon>
    </lineage>
</organism>
<dbReference type="Pfam" id="PF21544">
    <property type="entry name" value="PorZ_N_b_propeller"/>
    <property type="match status" value="1"/>
</dbReference>
<dbReference type="AlphaFoldDB" id="A0A0C1L7D9"/>
<dbReference type="EMBL" id="JSVC01000002">
    <property type="protein sequence ID" value="KIC96082.1"/>
    <property type="molecule type" value="Genomic_DNA"/>
</dbReference>
<dbReference type="Gene3D" id="2.130.10.10">
    <property type="entry name" value="YVTN repeat-like/Quinoprotein amine dehydrogenase"/>
    <property type="match status" value="2"/>
</dbReference>
<evidence type="ECO:0000313" key="3">
    <source>
        <dbReference type="EMBL" id="KIC96082.1"/>
    </source>
</evidence>
<name>A0A0C1L7D9_9BACT</name>
<feature type="signal peptide" evidence="1">
    <location>
        <begin position="1"/>
        <end position="19"/>
    </location>
</feature>
<dbReference type="Proteomes" id="UP000031408">
    <property type="component" value="Unassembled WGS sequence"/>
</dbReference>
<reference evidence="3 4" key="1">
    <citation type="submission" date="2014-11" db="EMBL/GenBank/DDBJ databases">
        <title>Genome sequence of Flavihumibacter solisilvae 3-3.</title>
        <authorList>
            <person name="Zhou G."/>
            <person name="Li M."/>
            <person name="Wang G."/>
        </authorList>
    </citation>
    <scope>NUCLEOTIDE SEQUENCE [LARGE SCALE GENOMIC DNA]</scope>
    <source>
        <strain evidence="3 4">3-3</strain>
    </source>
</reference>
<accession>A0A0C1L7D9</accession>
<evidence type="ECO:0000313" key="4">
    <source>
        <dbReference type="Proteomes" id="UP000031408"/>
    </source>
</evidence>
<proteinExistence type="predicted"/>
<keyword evidence="4" id="KW-1185">Reference proteome</keyword>